<dbReference type="InterPro" id="IPR012373">
    <property type="entry name" value="Ferrdict_sens_TM"/>
</dbReference>
<comment type="caution">
    <text evidence="4">The sequence shown here is derived from an EMBL/GenBank/DDBJ whole genome shotgun (WGS) entry which is preliminary data.</text>
</comment>
<dbReference type="Pfam" id="PF16344">
    <property type="entry name" value="FecR_C"/>
    <property type="match status" value="1"/>
</dbReference>
<gene>
    <name evidence="4" type="ORF">BACOVA_03338</name>
</gene>
<dbReference type="GO" id="GO:0016989">
    <property type="term" value="F:sigma factor antagonist activity"/>
    <property type="evidence" value="ECO:0007669"/>
    <property type="project" value="TreeGrafter"/>
</dbReference>
<dbReference type="PANTHER" id="PTHR30273:SF2">
    <property type="entry name" value="PROTEIN FECR"/>
    <property type="match status" value="1"/>
</dbReference>
<dbReference type="Gene3D" id="3.55.50.30">
    <property type="match status" value="1"/>
</dbReference>
<name>A0AAN3A6C1_BACO1</name>
<dbReference type="AlphaFoldDB" id="A0AAN3A6C1"/>
<dbReference type="PANTHER" id="PTHR30273">
    <property type="entry name" value="PERIPLASMIC SIGNAL SENSOR AND SIGMA FACTOR ACTIVATOR FECR-RELATED"/>
    <property type="match status" value="1"/>
</dbReference>
<reference evidence="4 5" key="1">
    <citation type="submission" date="2007-03" db="EMBL/GenBank/DDBJ databases">
        <authorList>
            <person name="Fulton L."/>
            <person name="Clifton S."/>
            <person name="Fulton B."/>
            <person name="Xu J."/>
            <person name="Minx P."/>
            <person name="Pepin K.H."/>
            <person name="Johnson M."/>
            <person name="Thiruvilangam P."/>
            <person name="Bhonagiri V."/>
            <person name="Nash W.E."/>
            <person name="Mardis E.R."/>
            <person name="Wilson R.K."/>
        </authorList>
    </citation>
    <scope>NUCLEOTIDE SEQUENCE [LARGE SCALE GENOMIC DNA]</scope>
    <source>
        <strain evidence="5">ATCC 8483 / DSM 1896 / JCM 5824 / BCRC 10623 / CCUG 4943 / NCTC 11153</strain>
    </source>
</reference>
<dbReference type="EMBL" id="AAXF02000051">
    <property type="protein sequence ID" value="EDO10706.1"/>
    <property type="molecule type" value="Genomic_DNA"/>
</dbReference>
<evidence type="ECO:0000313" key="4">
    <source>
        <dbReference type="EMBL" id="EDO10706.1"/>
    </source>
</evidence>
<dbReference type="Proteomes" id="UP000005475">
    <property type="component" value="Unassembled WGS sequence"/>
</dbReference>
<feature type="domain" description="FecR protein" evidence="2">
    <location>
        <begin position="196"/>
        <end position="282"/>
    </location>
</feature>
<dbReference type="InterPro" id="IPR032508">
    <property type="entry name" value="FecR_C"/>
</dbReference>
<dbReference type="InterPro" id="IPR006860">
    <property type="entry name" value="FecR"/>
</dbReference>
<accession>A0AAN3A6C1</accession>
<organism evidence="4 5">
    <name type="scientific">Bacteroides ovatus (strain ATCC 8483 / DSM 1896 / JCM 5824 / BCRC 10623 / CCUG 4943 / NCTC 11153)</name>
    <dbReference type="NCBI Taxonomy" id="411476"/>
    <lineage>
        <taxon>Bacteria</taxon>
        <taxon>Pseudomonadati</taxon>
        <taxon>Bacteroidota</taxon>
        <taxon>Bacteroidia</taxon>
        <taxon>Bacteroidales</taxon>
        <taxon>Bacteroidaceae</taxon>
        <taxon>Bacteroides</taxon>
    </lineage>
</organism>
<sequence>MKMMNSEQKHTDFSLYTFEEFLQNDFFISSMNYPTEETQKFWDEFEQMNPSNIDEYIAAKRYLEVFSKEKEEVLSNEETDDLWTRIQATNINKEKAKRKNYFLIGLSSAASVAILVGCFFLLKSYSSVLDPDIATFAVNTKADLPLTEETLLILAEDNVVSLKEKETEITYDSVEIKTNQESIQKEKSAAYNQLVIPRGKRSVLTFADGSKVWVNAGTRVIYPVEFEKDKREIYVDGEIYIEVARDENRPFYVRTKDMNVRVLGTKFNVTAYESEAIRSVVLAQGCVQVETARTPKAILAPNQMFSSADGKENISQVDVEQAISWINGLYCFQSADLGIVLQRLSTYYGVNVEFDPALSKIKCSGKIDLKDNFETVINGLTFVAPISYAYDEQYKTYRVVKK</sequence>
<evidence type="ECO:0000313" key="5">
    <source>
        <dbReference type="Proteomes" id="UP000005475"/>
    </source>
</evidence>
<evidence type="ECO:0000256" key="1">
    <source>
        <dbReference type="SAM" id="Phobius"/>
    </source>
</evidence>
<dbReference type="Gene3D" id="2.60.120.1440">
    <property type="match status" value="1"/>
</dbReference>
<keyword evidence="1" id="KW-1133">Transmembrane helix</keyword>
<evidence type="ECO:0000259" key="2">
    <source>
        <dbReference type="Pfam" id="PF04773"/>
    </source>
</evidence>
<dbReference type="Pfam" id="PF04773">
    <property type="entry name" value="FecR"/>
    <property type="match status" value="1"/>
</dbReference>
<evidence type="ECO:0000259" key="3">
    <source>
        <dbReference type="Pfam" id="PF16344"/>
    </source>
</evidence>
<proteinExistence type="predicted"/>
<feature type="domain" description="Protein FecR C-terminal" evidence="3">
    <location>
        <begin position="330"/>
        <end position="391"/>
    </location>
</feature>
<feature type="transmembrane region" description="Helical" evidence="1">
    <location>
        <begin position="101"/>
        <end position="122"/>
    </location>
</feature>
<reference evidence="5" key="2">
    <citation type="submission" date="2007-04" db="EMBL/GenBank/DDBJ databases">
        <title>Draft genome sequence of Bacteroides ovatus (ATCC 8483).</title>
        <authorList>
            <person name="Sudarsanam P."/>
            <person name="Ley R."/>
            <person name="Guruge J."/>
            <person name="Turnbaugh P.J."/>
            <person name="Mahowald M."/>
            <person name="Liep D."/>
            <person name="Gordon J."/>
        </authorList>
    </citation>
    <scope>NUCLEOTIDE SEQUENCE [LARGE SCALE GENOMIC DNA]</scope>
    <source>
        <strain evidence="5">ATCC 8483 / DSM 1896 / JCM 5824 / BCRC 10623 / CCUG 4943 / NCTC 11153</strain>
    </source>
</reference>
<dbReference type="FunFam" id="2.60.120.1440:FF:000001">
    <property type="entry name" value="Putative anti-sigma factor"/>
    <property type="match status" value="1"/>
</dbReference>
<keyword evidence="1" id="KW-0812">Transmembrane</keyword>
<protein>
    <submittedName>
        <fullName evidence="4">Sigma factor regulatory protein, FecR/PupR family</fullName>
    </submittedName>
</protein>
<keyword evidence="1" id="KW-0472">Membrane</keyword>